<reference evidence="2" key="1">
    <citation type="submission" date="2021-02" db="EMBL/GenBank/DDBJ databases">
        <authorList>
            <person name="Nowell W R."/>
        </authorList>
    </citation>
    <scope>NUCLEOTIDE SEQUENCE</scope>
</reference>
<dbReference type="InterPro" id="IPR035969">
    <property type="entry name" value="Rab-GAP_TBC_sf"/>
</dbReference>
<dbReference type="AlphaFoldDB" id="A0A8S2Z9E2"/>
<evidence type="ECO:0000313" key="1">
    <source>
        <dbReference type="EMBL" id="CAF4489255.1"/>
    </source>
</evidence>
<comment type="caution">
    <text evidence="2">The sequence shown here is derived from an EMBL/GenBank/DDBJ whole genome shotgun (WGS) entry which is preliminary data.</text>
</comment>
<protein>
    <submittedName>
        <fullName evidence="2">Uncharacterized protein</fullName>
    </submittedName>
</protein>
<evidence type="ECO:0000313" key="3">
    <source>
        <dbReference type="Proteomes" id="UP000681720"/>
    </source>
</evidence>
<dbReference type="SUPFAM" id="SSF47923">
    <property type="entry name" value="Ypt/Rab-GAP domain of gyp1p"/>
    <property type="match status" value="1"/>
</dbReference>
<dbReference type="Proteomes" id="UP000681720">
    <property type="component" value="Unassembled WGS sequence"/>
</dbReference>
<name>A0A8S2Z9E2_9BILA</name>
<dbReference type="EMBL" id="CAJOBH010074870">
    <property type="protein sequence ID" value="CAF4489255.1"/>
    <property type="molecule type" value="Genomic_DNA"/>
</dbReference>
<feature type="non-terminal residue" evidence="2">
    <location>
        <position position="1"/>
    </location>
</feature>
<dbReference type="Proteomes" id="UP000681967">
    <property type="component" value="Unassembled WGS sequence"/>
</dbReference>
<dbReference type="EMBL" id="CAJOBJ010108154">
    <property type="protein sequence ID" value="CAF4618619.1"/>
    <property type="molecule type" value="Genomic_DNA"/>
</dbReference>
<accession>A0A8S2Z9E2</accession>
<organism evidence="2 3">
    <name type="scientific">Rotaria magnacalcarata</name>
    <dbReference type="NCBI Taxonomy" id="392030"/>
    <lineage>
        <taxon>Eukaryota</taxon>
        <taxon>Metazoa</taxon>
        <taxon>Spiralia</taxon>
        <taxon>Gnathifera</taxon>
        <taxon>Rotifera</taxon>
        <taxon>Eurotatoria</taxon>
        <taxon>Bdelloidea</taxon>
        <taxon>Philodinida</taxon>
        <taxon>Philodinidae</taxon>
        <taxon>Rotaria</taxon>
    </lineage>
</organism>
<feature type="non-terminal residue" evidence="2">
    <location>
        <position position="63"/>
    </location>
</feature>
<evidence type="ECO:0000313" key="2">
    <source>
        <dbReference type="EMBL" id="CAF4618619.1"/>
    </source>
</evidence>
<gene>
    <name evidence="1" type="ORF">BYL167_LOCUS35492</name>
    <name evidence="2" type="ORF">GIL414_LOCUS39671</name>
</gene>
<proteinExistence type="predicted"/>
<sequence>GIEPSIRKLIWRHLLNIFPINMTSLERNEYLRDVSIEYEKLKGRWKDMQQQNENIQTIMRAIH</sequence>